<gene>
    <name evidence="1" type="ORF">LZD57_13505</name>
</gene>
<dbReference type="RefSeq" id="WP_233720010.1">
    <property type="nucleotide sequence ID" value="NZ_JAJUWU010000013.1"/>
</dbReference>
<evidence type="ECO:0000313" key="2">
    <source>
        <dbReference type="Proteomes" id="UP001139035"/>
    </source>
</evidence>
<keyword evidence="2" id="KW-1185">Reference proteome</keyword>
<comment type="caution">
    <text evidence="1">The sequence shown here is derived from an EMBL/GenBank/DDBJ whole genome shotgun (WGS) entry which is preliminary data.</text>
</comment>
<dbReference type="EMBL" id="JAJUWU010000013">
    <property type="protein sequence ID" value="MCE7029009.1"/>
    <property type="molecule type" value="Genomic_DNA"/>
</dbReference>
<dbReference type="AlphaFoldDB" id="A0A9X1P361"/>
<organism evidence="1 2">
    <name type="scientific">Jiella avicenniae</name>
    <dbReference type="NCBI Taxonomy" id="2907202"/>
    <lineage>
        <taxon>Bacteria</taxon>
        <taxon>Pseudomonadati</taxon>
        <taxon>Pseudomonadota</taxon>
        <taxon>Alphaproteobacteria</taxon>
        <taxon>Hyphomicrobiales</taxon>
        <taxon>Aurantimonadaceae</taxon>
        <taxon>Jiella</taxon>
    </lineage>
</organism>
<evidence type="ECO:0000313" key="1">
    <source>
        <dbReference type="EMBL" id="MCE7029009.1"/>
    </source>
</evidence>
<accession>A0A9X1P361</accession>
<dbReference type="Proteomes" id="UP001139035">
    <property type="component" value="Unassembled WGS sequence"/>
</dbReference>
<reference evidence="1" key="1">
    <citation type="submission" date="2022-01" db="EMBL/GenBank/DDBJ databases">
        <title>Jiella avicenniae sp. nov., a novel endophytic bacterium isolated from bark of Avicennia marina.</title>
        <authorList>
            <person name="Tuo L."/>
        </authorList>
    </citation>
    <scope>NUCLEOTIDE SEQUENCE</scope>
    <source>
        <strain evidence="1">CBK1P-4</strain>
    </source>
</reference>
<protein>
    <submittedName>
        <fullName evidence="1">Uncharacterized protein</fullName>
    </submittedName>
</protein>
<proteinExistence type="predicted"/>
<name>A0A9X1P361_9HYPH</name>
<sequence>MKRQRGFVAGVVDFFEDVRAARHCAVALEGGRKPPEAALRRLGLNSRMFDRYV</sequence>